<dbReference type="AlphaFoldDB" id="A0A5B7BXI0"/>
<gene>
    <name evidence="2" type="ORF">Din_043070</name>
</gene>
<dbReference type="InterPro" id="IPR001251">
    <property type="entry name" value="CRAL-TRIO_dom"/>
</dbReference>
<sequence>MNSSSSSSILSQSEQERFIEKLEIFKIQGRDKRGRDVLRIIGKLLPARLVSVEALKKYLEKKIFPRLGDSPFSVVYVHTGVQRCENFPGISPLRSLYDAIPIDVKDHLETVYFVHPGLQSRLFLATFGRLIFSGGLYWKLKYVNRLEFLWDHVRRNEMEIPEFVIDHDEELDYRPMMDYGLESDHPRVYCAPMVDSPDSTYSMRCIA</sequence>
<feature type="domain" description="CRAL-TRIO" evidence="1">
    <location>
        <begin position="18"/>
        <end position="169"/>
    </location>
</feature>
<proteinExistence type="predicted"/>
<organism evidence="2">
    <name type="scientific">Davidia involucrata</name>
    <name type="common">Dove tree</name>
    <dbReference type="NCBI Taxonomy" id="16924"/>
    <lineage>
        <taxon>Eukaryota</taxon>
        <taxon>Viridiplantae</taxon>
        <taxon>Streptophyta</taxon>
        <taxon>Embryophyta</taxon>
        <taxon>Tracheophyta</taxon>
        <taxon>Spermatophyta</taxon>
        <taxon>Magnoliopsida</taxon>
        <taxon>eudicotyledons</taxon>
        <taxon>Gunneridae</taxon>
        <taxon>Pentapetalae</taxon>
        <taxon>asterids</taxon>
        <taxon>Cornales</taxon>
        <taxon>Nyssaceae</taxon>
        <taxon>Davidia</taxon>
    </lineage>
</organism>
<dbReference type="Gene3D" id="3.40.525.10">
    <property type="entry name" value="CRAL-TRIO lipid binding domain"/>
    <property type="match status" value="1"/>
</dbReference>
<evidence type="ECO:0000313" key="2">
    <source>
        <dbReference type="EMBL" id="MPA73629.1"/>
    </source>
</evidence>
<dbReference type="PANTHER" id="PTHR48411:SF1">
    <property type="entry name" value="OS01G0948300 PROTEIN"/>
    <property type="match status" value="1"/>
</dbReference>
<dbReference type="Pfam" id="PF13716">
    <property type="entry name" value="CRAL_TRIO_2"/>
    <property type="match status" value="1"/>
</dbReference>
<protein>
    <recommendedName>
        <fullName evidence="1">CRAL-TRIO domain-containing protein</fullName>
    </recommendedName>
</protein>
<accession>A0A5B7BXI0</accession>
<dbReference type="SMART" id="SM00516">
    <property type="entry name" value="SEC14"/>
    <property type="match status" value="1"/>
</dbReference>
<dbReference type="EMBL" id="GHES01043070">
    <property type="protein sequence ID" value="MPA73629.1"/>
    <property type="molecule type" value="Transcribed_RNA"/>
</dbReference>
<dbReference type="PANTHER" id="PTHR48411">
    <property type="entry name" value="OS01G0948300 PROTEIN"/>
    <property type="match status" value="1"/>
</dbReference>
<evidence type="ECO:0000259" key="1">
    <source>
        <dbReference type="SMART" id="SM00516"/>
    </source>
</evidence>
<reference evidence="2" key="1">
    <citation type="submission" date="2019-08" db="EMBL/GenBank/DDBJ databases">
        <title>Reference gene set and small RNA set construction with multiple tissues from Davidia involucrata Baill.</title>
        <authorList>
            <person name="Yang H."/>
            <person name="Zhou C."/>
            <person name="Li G."/>
            <person name="Wang J."/>
            <person name="Gao P."/>
            <person name="Wang M."/>
            <person name="Wang R."/>
            <person name="Zhao Y."/>
        </authorList>
    </citation>
    <scope>NUCLEOTIDE SEQUENCE</scope>
    <source>
        <tissue evidence="2">Mixed with DoveR01_LX</tissue>
    </source>
</reference>
<name>A0A5B7BXI0_DAVIN</name>
<dbReference type="InterPro" id="IPR036865">
    <property type="entry name" value="CRAL-TRIO_dom_sf"/>
</dbReference>